<organism evidence="1 2">
    <name type="scientific">Mytilus galloprovincialis</name>
    <name type="common">Mediterranean mussel</name>
    <dbReference type="NCBI Taxonomy" id="29158"/>
    <lineage>
        <taxon>Eukaryota</taxon>
        <taxon>Metazoa</taxon>
        <taxon>Spiralia</taxon>
        <taxon>Lophotrochozoa</taxon>
        <taxon>Mollusca</taxon>
        <taxon>Bivalvia</taxon>
        <taxon>Autobranchia</taxon>
        <taxon>Pteriomorphia</taxon>
        <taxon>Mytilida</taxon>
        <taxon>Mytiloidea</taxon>
        <taxon>Mytilidae</taxon>
        <taxon>Mytilinae</taxon>
        <taxon>Mytilus</taxon>
    </lineage>
</organism>
<comment type="caution">
    <text evidence="1">The sequence shown here is derived from an EMBL/GenBank/DDBJ whole genome shotgun (WGS) entry which is preliminary data.</text>
</comment>
<proteinExistence type="predicted"/>
<gene>
    <name evidence="1" type="ORF">MGAL_10B031473</name>
</gene>
<name>A0A8B6FYD7_MYTGA</name>
<sequence length="91" mass="10372">MGGSFPLVGPTDRFRGLTHSLGPRWFEKHMWGDLLVQRSVVIIQIDIKSVQISDVLQLKNEIILVISQLLPTVNFLCESKNEEKSTYLYPS</sequence>
<dbReference type="AlphaFoldDB" id="A0A8B6FYD7"/>
<accession>A0A8B6FYD7</accession>
<reference evidence="1" key="1">
    <citation type="submission" date="2018-11" db="EMBL/GenBank/DDBJ databases">
        <authorList>
            <person name="Alioto T."/>
            <person name="Alioto T."/>
        </authorList>
    </citation>
    <scope>NUCLEOTIDE SEQUENCE</scope>
</reference>
<keyword evidence="2" id="KW-1185">Reference proteome</keyword>
<dbReference type="EMBL" id="UYJE01007602">
    <property type="protein sequence ID" value="VDI56371.1"/>
    <property type="molecule type" value="Genomic_DNA"/>
</dbReference>
<evidence type="ECO:0000313" key="2">
    <source>
        <dbReference type="Proteomes" id="UP000596742"/>
    </source>
</evidence>
<dbReference type="Proteomes" id="UP000596742">
    <property type="component" value="Unassembled WGS sequence"/>
</dbReference>
<evidence type="ECO:0000313" key="1">
    <source>
        <dbReference type="EMBL" id="VDI56371.1"/>
    </source>
</evidence>
<protein>
    <submittedName>
        <fullName evidence="1">Uncharacterized protein</fullName>
    </submittedName>
</protein>